<dbReference type="EMBL" id="JNVN01002225">
    <property type="protein sequence ID" value="KHJ32253.1"/>
    <property type="molecule type" value="Genomic_DNA"/>
</dbReference>
<feature type="compositionally biased region" description="Polar residues" evidence="1">
    <location>
        <begin position="556"/>
        <end position="572"/>
    </location>
</feature>
<feature type="compositionally biased region" description="Basic and acidic residues" evidence="1">
    <location>
        <begin position="386"/>
        <end position="395"/>
    </location>
</feature>
<feature type="compositionally biased region" description="Polar residues" evidence="1">
    <location>
        <begin position="325"/>
        <end position="348"/>
    </location>
</feature>
<organism evidence="2 3">
    <name type="scientific">Uncinula necator</name>
    <name type="common">Grape powdery mildew</name>
    <dbReference type="NCBI Taxonomy" id="52586"/>
    <lineage>
        <taxon>Eukaryota</taxon>
        <taxon>Fungi</taxon>
        <taxon>Dikarya</taxon>
        <taxon>Ascomycota</taxon>
        <taxon>Pezizomycotina</taxon>
        <taxon>Leotiomycetes</taxon>
        <taxon>Erysiphales</taxon>
        <taxon>Erysiphaceae</taxon>
        <taxon>Erysiphe</taxon>
    </lineage>
</organism>
<feature type="compositionally biased region" description="Polar residues" evidence="1">
    <location>
        <begin position="111"/>
        <end position="126"/>
    </location>
</feature>
<feature type="compositionally biased region" description="Basic and acidic residues" evidence="1">
    <location>
        <begin position="672"/>
        <end position="707"/>
    </location>
</feature>
<feature type="compositionally biased region" description="Polar residues" evidence="1">
    <location>
        <begin position="904"/>
        <end position="922"/>
    </location>
</feature>
<feature type="compositionally biased region" description="Low complexity" evidence="1">
    <location>
        <begin position="950"/>
        <end position="962"/>
    </location>
</feature>
<dbReference type="AlphaFoldDB" id="A0A0B1P1W9"/>
<evidence type="ECO:0000256" key="1">
    <source>
        <dbReference type="SAM" id="MobiDB-lite"/>
    </source>
</evidence>
<feature type="compositionally biased region" description="Basic residues" evidence="1">
    <location>
        <begin position="130"/>
        <end position="145"/>
    </location>
</feature>
<evidence type="ECO:0000313" key="2">
    <source>
        <dbReference type="EMBL" id="KHJ32253.1"/>
    </source>
</evidence>
<gene>
    <name evidence="2" type="ORF">EV44_g4624</name>
</gene>
<feature type="region of interest" description="Disordered" evidence="1">
    <location>
        <begin position="321"/>
        <end position="395"/>
    </location>
</feature>
<feature type="region of interest" description="Disordered" evidence="1">
    <location>
        <begin position="1"/>
        <end position="73"/>
    </location>
</feature>
<comment type="caution">
    <text evidence="2">The sequence shown here is derived from an EMBL/GenBank/DDBJ whole genome shotgun (WGS) entry which is preliminary data.</text>
</comment>
<evidence type="ECO:0000313" key="3">
    <source>
        <dbReference type="Proteomes" id="UP000030854"/>
    </source>
</evidence>
<dbReference type="HOGENOM" id="CLU_292752_0_0_1"/>
<feature type="compositionally biased region" description="Polar residues" evidence="1">
    <location>
        <begin position="881"/>
        <end position="896"/>
    </location>
</feature>
<feature type="compositionally biased region" description="Polar residues" evidence="1">
    <location>
        <begin position="829"/>
        <end position="840"/>
    </location>
</feature>
<keyword evidence="3" id="KW-1185">Reference proteome</keyword>
<feature type="region of interest" description="Disordered" evidence="1">
    <location>
        <begin position="88"/>
        <end position="146"/>
    </location>
</feature>
<proteinExistence type="predicted"/>
<reference evidence="2 3" key="1">
    <citation type="journal article" date="2014" name="BMC Genomics">
        <title>Adaptive genomic structural variation in the grape powdery mildew pathogen, Erysiphe necator.</title>
        <authorList>
            <person name="Jones L."/>
            <person name="Riaz S."/>
            <person name="Morales-Cruz A."/>
            <person name="Amrine K.C."/>
            <person name="McGuire B."/>
            <person name="Gubler W.D."/>
            <person name="Walker M.A."/>
            <person name="Cantu D."/>
        </authorList>
    </citation>
    <scope>NUCLEOTIDE SEQUENCE [LARGE SCALE GENOMIC DNA]</scope>
    <source>
        <strain evidence="3">c</strain>
    </source>
</reference>
<name>A0A0B1P1W9_UNCNE</name>
<feature type="region of interest" description="Disordered" evidence="1">
    <location>
        <begin position="829"/>
        <end position="973"/>
    </location>
</feature>
<accession>A0A0B1P1W9</accession>
<feature type="compositionally biased region" description="Polar residues" evidence="1">
    <location>
        <begin position="355"/>
        <end position="369"/>
    </location>
</feature>
<feature type="region of interest" description="Disordered" evidence="1">
    <location>
        <begin position="541"/>
        <end position="572"/>
    </location>
</feature>
<feature type="compositionally biased region" description="Basic and acidic residues" evidence="1">
    <location>
        <begin position="541"/>
        <end position="555"/>
    </location>
</feature>
<feature type="compositionally biased region" description="Polar residues" evidence="1">
    <location>
        <begin position="653"/>
        <end position="668"/>
    </location>
</feature>
<dbReference type="Proteomes" id="UP000030854">
    <property type="component" value="Unassembled WGS sequence"/>
</dbReference>
<feature type="region of interest" description="Disordered" evidence="1">
    <location>
        <begin position="478"/>
        <end position="526"/>
    </location>
</feature>
<feature type="compositionally biased region" description="Acidic residues" evidence="1">
    <location>
        <begin position="862"/>
        <end position="872"/>
    </location>
</feature>
<feature type="compositionally biased region" description="Polar residues" evidence="1">
    <location>
        <begin position="491"/>
        <end position="525"/>
    </location>
</feature>
<protein>
    <submittedName>
        <fullName evidence="2">Putative gpi-anchored cell surface glycoprotein</fullName>
    </submittedName>
</protein>
<dbReference type="OMA" id="GMQSIMS"/>
<sequence>MRTRATGHSPGGFHVLASPKRVRRQPPAPVRAPPTSTTTLERSKEQQIQACDENASASLKTRSHSNGKDADHISNLHQDISPAYLSESELQTNKSNSKDSSLRSIDSSNSARHNQIQQAKIKTVNTRDGLHKKNKSSRGISKRASKRDDYAVKDIVTVEVDSNKCSRDILPGPIQSVLGKRCRGTSSGSLTTSGFSNEVINYKRIRSNVKELNRSGLLSVQNLSSKNSLQSFDESIEENRSLNLKSGQLESIEGRTDSKISPKSLVLYRASPHNSILKFSSGNLCTEQKNDVESQLKQGMQSIMSRMNKYQYQPLPKNPYDSMAACSSTPQEHKNQGINTTRKSSISVSEADKNGFNSRTESHLLGSSSEYEKTLAEYSHGGQKRNRNDEDQLPERQRLKVDNLDKLKDRRIEVEKLFRTTAPNASYQNILRAVAEWAVHNSSTLPTEDEIFTYVESSKAPDATELFSSSDRLFPRRNHSKIRRVSRERSASLSTVRTKIPKNKNSTQNSQRYGSIPKNSCNDDGTATRRVTFKKSIENHLVESDSSKTPNEHSKPSLNIETPSTTNAQQTKSIASQSWGLVNSFKNLVSTPFKALGFGLGSNTQESLKNVTKDINFEYKPPATPVSSSRSVNSERRATKNRNSYRTPVRTPIRTTGKQSSQGINQAPTDKISSRDVVTEKRMAELQRELDLKKSERRERDSRNDTNRRRKKPTKHFEVTADYKSEVSNGAKLRQLNDQTTKTEDLFEEWPPNLDPNRQAVELAQASQFLPRGPNGEDVTTMLCSGWLISKYRDSFIREVGRRKFTPAPMRKTIFGTSAVSISTRTQNLDNCDLSNTTESKVGDTKIPNNHNQPGRSYGFQYDDDSSSDEDTTVDKHELSQSDSKGSNVEISNVTPRISMGFEKTNSLNESSNQSKSAQAADTTVRRLPTTPSTPYTPRMPSTLRNVEALSPYSSKLSTPSSEQNNTVSPSHNSEDMSLVLYEHNNNLTEYSDSCEDWSYIFDLDPQMMALDQKIIDAVEILPNDSLPCVELPAVIEELS</sequence>
<feature type="region of interest" description="Disordered" evidence="1">
    <location>
        <begin position="618"/>
        <end position="715"/>
    </location>
</feature>
<feature type="compositionally biased region" description="Polar residues" evidence="1">
    <location>
        <begin position="963"/>
        <end position="972"/>
    </location>
</feature>